<feature type="non-terminal residue" evidence="1">
    <location>
        <position position="1"/>
    </location>
</feature>
<name>A0AAV7S613_PLEWA</name>
<gene>
    <name evidence="1" type="ORF">NDU88_012034</name>
</gene>
<evidence type="ECO:0000313" key="1">
    <source>
        <dbReference type="EMBL" id="KAJ1159367.1"/>
    </source>
</evidence>
<keyword evidence="2" id="KW-1185">Reference proteome</keyword>
<organism evidence="1 2">
    <name type="scientific">Pleurodeles waltl</name>
    <name type="common">Iberian ribbed newt</name>
    <dbReference type="NCBI Taxonomy" id="8319"/>
    <lineage>
        <taxon>Eukaryota</taxon>
        <taxon>Metazoa</taxon>
        <taxon>Chordata</taxon>
        <taxon>Craniata</taxon>
        <taxon>Vertebrata</taxon>
        <taxon>Euteleostomi</taxon>
        <taxon>Amphibia</taxon>
        <taxon>Batrachia</taxon>
        <taxon>Caudata</taxon>
        <taxon>Salamandroidea</taxon>
        <taxon>Salamandridae</taxon>
        <taxon>Pleurodelinae</taxon>
        <taxon>Pleurodeles</taxon>
    </lineage>
</organism>
<evidence type="ECO:0000313" key="2">
    <source>
        <dbReference type="Proteomes" id="UP001066276"/>
    </source>
</evidence>
<dbReference type="EMBL" id="JANPWB010000009">
    <property type="protein sequence ID" value="KAJ1159367.1"/>
    <property type="molecule type" value="Genomic_DNA"/>
</dbReference>
<accession>A0AAV7S613</accession>
<sequence>SMVCNSHEEIYSEGPWCVKSNVRARDLGTPGMKRCILQNHGVYRTMSELEILEHQP</sequence>
<dbReference type="AlphaFoldDB" id="A0AAV7S613"/>
<reference evidence="1" key="1">
    <citation type="journal article" date="2022" name="bioRxiv">
        <title>Sequencing and chromosome-scale assembly of the giantPleurodeles waltlgenome.</title>
        <authorList>
            <person name="Brown T."/>
            <person name="Elewa A."/>
            <person name="Iarovenko S."/>
            <person name="Subramanian E."/>
            <person name="Araus A.J."/>
            <person name="Petzold A."/>
            <person name="Susuki M."/>
            <person name="Suzuki K.-i.T."/>
            <person name="Hayashi T."/>
            <person name="Toyoda A."/>
            <person name="Oliveira C."/>
            <person name="Osipova E."/>
            <person name="Leigh N.D."/>
            <person name="Simon A."/>
            <person name="Yun M.H."/>
        </authorList>
    </citation>
    <scope>NUCLEOTIDE SEQUENCE</scope>
    <source>
        <strain evidence="1">20211129_DDA</strain>
        <tissue evidence="1">Liver</tissue>
    </source>
</reference>
<proteinExistence type="predicted"/>
<comment type="caution">
    <text evidence="1">The sequence shown here is derived from an EMBL/GenBank/DDBJ whole genome shotgun (WGS) entry which is preliminary data.</text>
</comment>
<feature type="non-terminal residue" evidence="1">
    <location>
        <position position="56"/>
    </location>
</feature>
<dbReference type="Proteomes" id="UP001066276">
    <property type="component" value="Chromosome 5"/>
</dbReference>
<protein>
    <submittedName>
        <fullName evidence="1">Uncharacterized protein</fullName>
    </submittedName>
</protein>